<dbReference type="GO" id="GO:0016757">
    <property type="term" value="F:glycosyltransferase activity"/>
    <property type="evidence" value="ECO:0007669"/>
    <property type="project" value="UniProtKB-KW"/>
</dbReference>
<reference evidence="20" key="1">
    <citation type="submission" date="2021-01" db="EMBL/GenBank/DDBJ databases">
        <authorList>
            <person name="Corre E."/>
            <person name="Pelletier E."/>
            <person name="Niang G."/>
            <person name="Scheremetjew M."/>
            <person name="Finn R."/>
            <person name="Kale V."/>
            <person name="Holt S."/>
            <person name="Cochrane G."/>
            <person name="Meng A."/>
            <person name="Brown T."/>
            <person name="Cohen L."/>
        </authorList>
    </citation>
    <scope>NUCLEOTIDE SEQUENCE</scope>
    <source>
        <strain evidence="20">CCMP1510</strain>
    </source>
</reference>
<evidence type="ECO:0000256" key="15">
    <source>
        <dbReference type="ARBA" id="ARBA00029567"/>
    </source>
</evidence>
<dbReference type="PANTHER" id="PTHR10571">
    <property type="entry name" value="UDP-N-ACETYLGLUCOSAMINE--DOLICHYL-PHOSPHATE N-ACETYLGLUCOSAMINEPHOSPHOTRANSFERASE"/>
    <property type="match status" value="1"/>
</dbReference>
<dbReference type="PANTHER" id="PTHR10571:SF0">
    <property type="entry name" value="UDP-N-ACETYLGLUCOSAMINE--DOLICHYL-PHOSPHATE N-ACETYLGLUCOSAMINEPHOSPHOTRANSFERASE"/>
    <property type="match status" value="1"/>
</dbReference>
<evidence type="ECO:0000256" key="6">
    <source>
        <dbReference type="ARBA" id="ARBA00017659"/>
    </source>
</evidence>
<dbReference type="EC" id="2.7.8.15" evidence="5"/>
<comment type="pathway">
    <text evidence="3">Protein modification; protein glycosylation.</text>
</comment>
<evidence type="ECO:0000256" key="14">
    <source>
        <dbReference type="ARBA" id="ARBA00023136"/>
    </source>
</evidence>
<evidence type="ECO:0000256" key="5">
    <source>
        <dbReference type="ARBA" id="ARBA00013225"/>
    </source>
</evidence>
<organism evidence="20">
    <name type="scientific">Aureoumbra lagunensis</name>
    <dbReference type="NCBI Taxonomy" id="44058"/>
    <lineage>
        <taxon>Eukaryota</taxon>
        <taxon>Sar</taxon>
        <taxon>Stramenopiles</taxon>
        <taxon>Ochrophyta</taxon>
        <taxon>Pelagophyceae</taxon>
        <taxon>Pelagomonadales</taxon>
        <taxon>Aureoumbra</taxon>
    </lineage>
</organism>
<evidence type="ECO:0000256" key="1">
    <source>
        <dbReference type="ARBA" id="ARBA00001946"/>
    </source>
</evidence>
<dbReference type="GO" id="GO:0046872">
    <property type="term" value="F:metal ion binding"/>
    <property type="evidence" value="ECO:0007669"/>
    <property type="project" value="UniProtKB-KW"/>
</dbReference>
<feature type="transmembrane region" description="Helical" evidence="19">
    <location>
        <begin position="30"/>
        <end position="51"/>
    </location>
</feature>
<evidence type="ECO:0000256" key="13">
    <source>
        <dbReference type="ARBA" id="ARBA00022989"/>
    </source>
</evidence>
<protein>
    <recommendedName>
        <fullName evidence="6">UDP-N-acetylglucosamine--dolichyl-phosphate N-acetylglucosaminephosphotransferase</fullName>
        <ecNumber evidence="5">2.7.8.15</ecNumber>
    </recommendedName>
    <alternativeName>
        <fullName evidence="15">GlcNAc-1-P transferase</fullName>
    </alternativeName>
    <alternativeName>
        <fullName evidence="16">N-acetylglucosamine-1-phosphate transferase</fullName>
    </alternativeName>
</protein>
<evidence type="ECO:0000313" key="20">
    <source>
        <dbReference type="EMBL" id="CAE0368410.1"/>
    </source>
</evidence>
<feature type="transmembrane region" description="Helical" evidence="19">
    <location>
        <begin position="139"/>
        <end position="159"/>
    </location>
</feature>
<evidence type="ECO:0000256" key="4">
    <source>
        <dbReference type="ARBA" id="ARBA00009317"/>
    </source>
</evidence>
<keyword evidence="9 19" id="KW-0812">Transmembrane</keyword>
<evidence type="ECO:0000256" key="12">
    <source>
        <dbReference type="ARBA" id="ARBA00022842"/>
    </source>
</evidence>
<feature type="transmembrane region" description="Helical" evidence="19">
    <location>
        <begin position="441"/>
        <end position="464"/>
    </location>
</feature>
<dbReference type="GO" id="GO:0005789">
    <property type="term" value="C:endoplasmic reticulum membrane"/>
    <property type="evidence" value="ECO:0007669"/>
    <property type="project" value="UniProtKB-SubCell"/>
</dbReference>
<keyword evidence="10" id="KW-0479">Metal-binding</keyword>
<name>A0A7S3JXM4_9STRA</name>
<dbReference type="InterPro" id="IPR000715">
    <property type="entry name" value="Glycosyl_transferase_4"/>
</dbReference>
<evidence type="ECO:0000256" key="11">
    <source>
        <dbReference type="ARBA" id="ARBA00022824"/>
    </source>
</evidence>
<dbReference type="GO" id="GO:0006488">
    <property type="term" value="P:dolichol-linked oligosaccharide biosynthetic process"/>
    <property type="evidence" value="ECO:0007669"/>
    <property type="project" value="InterPro"/>
</dbReference>
<comment type="subcellular location">
    <subcellularLocation>
        <location evidence="2">Endoplasmic reticulum membrane</location>
        <topology evidence="2">Multi-pass membrane protein</topology>
    </subcellularLocation>
</comment>
<keyword evidence="13 19" id="KW-1133">Transmembrane helix</keyword>
<gene>
    <name evidence="20" type="ORF">ALAG00032_LOCUS9173</name>
</gene>
<feature type="transmembrane region" description="Helical" evidence="19">
    <location>
        <begin position="346"/>
        <end position="367"/>
    </location>
</feature>
<dbReference type="AlphaFoldDB" id="A0A7S3JXM4"/>
<feature type="transmembrane region" description="Helical" evidence="19">
    <location>
        <begin position="309"/>
        <end position="326"/>
    </location>
</feature>
<keyword evidence="7" id="KW-0328">Glycosyltransferase</keyword>
<evidence type="ECO:0000256" key="7">
    <source>
        <dbReference type="ARBA" id="ARBA00022676"/>
    </source>
</evidence>
<feature type="transmembrane region" description="Helical" evidence="19">
    <location>
        <begin position="247"/>
        <end position="266"/>
    </location>
</feature>
<keyword evidence="12" id="KW-0460">Magnesium</keyword>
<feature type="transmembrane region" description="Helical" evidence="19">
    <location>
        <begin position="58"/>
        <end position="80"/>
    </location>
</feature>
<evidence type="ECO:0000256" key="8">
    <source>
        <dbReference type="ARBA" id="ARBA00022679"/>
    </source>
</evidence>
<accession>A0A7S3JXM4</accession>
<evidence type="ECO:0000256" key="2">
    <source>
        <dbReference type="ARBA" id="ARBA00004477"/>
    </source>
</evidence>
<comment type="similarity">
    <text evidence="4">Belongs to the glycosyltransferase 4 family.</text>
</comment>
<evidence type="ECO:0000256" key="19">
    <source>
        <dbReference type="SAM" id="Phobius"/>
    </source>
</evidence>
<feature type="transmembrane region" description="Helical" evidence="19">
    <location>
        <begin position="108"/>
        <end position="127"/>
    </location>
</feature>
<dbReference type="GO" id="GO:0003975">
    <property type="term" value="F:UDP-N-acetylglucosamine-dolichyl-phosphate N-acetylglucosaminephosphotransferase activity"/>
    <property type="evidence" value="ECO:0007669"/>
    <property type="project" value="UniProtKB-EC"/>
</dbReference>
<evidence type="ECO:0000256" key="9">
    <source>
        <dbReference type="ARBA" id="ARBA00022692"/>
    </source>
</evidence>
<evidence type="ECO:0000256" key="18">
    <source>
        <dbReference type="ARBA" id="ARBA00045078"/>
    </source>
</evidence>
<evidence type="ECO:0000256" key="17">
    <source>
        <dbReference type="ARBA" id="ARBA00044717"/>
    </source>
</evidence>
<evidence type="ECO:0000256" key="16">
    <source>
        <dbReference type="ARBA" id="ARBA00033238"/>
    </source>
</evidence>
<dbReference type="EMBL" id="HBIJ01013540">
    <property type="protein sequence ID" value="CAE0368410.1"/>
    <property type="molecule type" value="Transcribed_RNA"/>
</dbReference>
<dbReference type="CDD" id="cd06855">
    <property type="entry name" value="GT_GPT_euk"/>
    <property type="match status" value="1"/>
</dbReference>
<proteinExistence type="inferred from homology"/>
<keyword evidence="14 19" id="KW-0472">Membrane</keyword>
<keyword evidence="8" id="KW-0808">Transferase</keyword>
<evidence type="ECO:0000256" key="10">
    <source>
        <dbReference type="ARBA" id="ARBA00022723"/>
    </source>
</evidence>
<keyword evidence="11" id="KW-0256">Endoplasmic reticulum</keyword>
<dbReference type="UniPathway" id="UPA00378"/>
<feature type="transmembrane region" description="Helical" evidence="19">
    <location>
        <begin position="418"/>
        <end position="435"/>
    </location>
</feature>
<sequence length="469" mass="52268">MQTKKKQETQQDWKLDIGLDSKFAGNGKSWFPFFMGIIPLVGACTTLAVCTPSHLRIVVFRSVFFSAGGYIVTRCMLPGISVKIPASRRGCDLLKRPPREPIQANDKIIPESMGIVSGVVFVLVLVLTQATTTIKRYDLRLEYAAAMLCITFAVLLGFVDDFLDLEWKYKYALPPLMSMPLVAAYDGGTRIIPPRFCRVLLIENKDLEFNKLSKFGFFLHKFILKPLFHGAVDLSSGSLDLGLAYKIYMIALGVFCTNAINILAGVNGLEAGQVYVIACAIITMSAIELNRAAQWDIDYNVSGATKNHLFAVTLMLPFATTTLALLKDNWFPAKIFVGDTFTNYAGMSLAVVAILAHFPIMLMLLMLPQLVNFFLSIPQLFGLWPCPRHRLPSYDPQTGLLHASRLNDRNSSFVQTKLAHRLNLTLINFFLLVFGPMTEPALATSLLLFQLICCLIGLTLRFFLTGYIY</sequence>
<comment type="cofactor">
    <cofactor evidence="1">
        <name>Mg(2+)</name>
        <dbReference type="ChEBI" id="CHEBI:18420"/>
    </cofactor>
</comment>
<evidence type="ECO:0000256" key="3">
    <source>
        <dbReference type="ARBA" id="ARBA00004922"/>
    </source>
</evidence>
<comment type="catalytic activity">
    <reaction evidence="18">
        <text>a di-trans,poly-cis-dolichyl phosphate + UDP-N-acetyl-alpha-D-glucosamine = an N-acetyl-alpha-D-glucosaminyl-diphospho-di-trans,poly-cis-dolichol + UMP</text>
        <dbReference type="Rhea" id="RHEA:13289"/>
        <dbReference type="Rhea" id="RHEA-COMP:19498"/>
        <dbReference type="Rhea" id="RHEA-COMP:19507"/>
        <dbReference type="ChEBI" id="CHEBI:57683"/>
        <dbReference type="ChEBI" id="CHEBI:57705"/>
        <dbReference type="ChEBI" id="CHEBI:57865"/>
        <dbReference type="ChEBI" id="CHEBI:58427"/>
        <dbReference type="EC" id="2.7.8.15"/>
    </reaction>
    <physiologicalReaction direction="left-to-right" evidence="18">
        <dbReference type="Rhea" id="RHEA:13290"/>
    </physiologicalReaction>
</comment>
<dbReference type="Pfam" id="PF00953">
    <property type="entry name" value="Glycos_transf_4"/>
    <property type="match status" value="1"/>
</dbReference>
<comment type="function">
    <text evidence="17">UDP-N-acetylglucosamine--dolichyl-phosphate N-acetylglucosaminephosphotransferase that operates in the biosynthetic pathway of dolichol-linked oligosaccharides, the glycan precursors employed in protein asparagine (N)-glycosylation. The assembly of dolichol-linked oligosaccharides begins on the cytosolic side of the endoplasmic reticulum membrane and finishes in its lumen. The sequential addition of sugars to dolichol pyrophosphate produces dolichol-linked oligosaccharides containing fourteen sugars, including two GlcNAcs, nine mannoses and three glucoses. Once assembled, the oligosaccharide is transferred from the lipid to nascent proteins by oligosaccharyltransferases. Catalyzes the initial step of dolichol-linked oligosaccharide biosynthesis, transfering GlcNAc-1-P from cytosolic UDP-GlcNAc onto the carrier lipid dolichyl phosphate (P-dolichol), yielding GlcNAc-P-P-dolichol embedded in the cytoplasmic leaflet of the endoplasmic reticulum membrane.</text>
</comment>
<dbReference type="InterPro" id="IPR033895">
    <property type="entry name" value="GPT"/>
</dbReference>